<feature type="domain" description="Calcineurin-like phosphoesterase" evidence="5">
    <location>
        <begin position="1"/>
        <end position="153"/>
    </location>
</feature>
<dbReference type="InterPro" id="IPR020935">
    <property type="entry name" value="PdiEstase_YfcE_CS"/>
</dbReference>
<proteinExistence type="inferred from homology"/>
<dbReference type="Proteomes" id="UP000198778">
    <property type="component" value="Unassembled WGS sequence"/>
</dbReference>
<evidence type="ECO:0000256" key="4">
    <source>
        <dbReference type="RuleBase" id="RU362039"/>
    </source>
</evidence>
<dbReference type="OrthoDB" id="9800565at2"/>
<dbReference type="EC" id="3.1.4.-" evidence="4"/>
<dbReference type="PROSITE" id="PS01269">
    <property type="entry name" value="UPF0025"/>
    <property type="match status" value="1"/>
</dbReference>
<dbReference type="GO" id="GO:0016787">
    <property type="term" value="F:hydrolase activity"/>
    <property type="evidence" value="ECO:0007669"/>
    <property type="project" value="UniProtKB-UniRule"/>
</dbReference>
<organism evidence="6 7">
    <name type="scientific">Alkalicoccus daliensis</name>
    <dbReference type="NCBI Taxonomy" id="745820"/>
    <lineage>
        <taxon>Bacteria</taxon>
        <taxon>Bacillati</taxon>
        <taxon>Bacillota</taxon>
        <taxon>Bacilli</taxon>
        <taxon>Bacillales</taxon>
        <taxon>Bacillaceae</taxon>
        <taxon>Alkalicoccus</taxon>
    </lineage>
</organism>
<comment type="similarity">
    <text evidence="1 4">Belongs to the metallophosphoesterase superfamily. YfcE family.</text>
</comment>
<evidence type="ECO:0000313" key="6">
    <source>
        <dbReference type="EMBL" id="SDN20987.1"/>
    </source>
</evidence>
<keyword evidence="7" id="KW-1185">Reference proteome</keyword>
<evidence type="ECO:0000259" key="5">
    <source>
        <dbReference type="Pfam" id="PF12850"/>
    </source>
</evidence>
<dbReference type="InterPro" id="IPR029052">
    <property type="entry name" value="Metallo-depent_PP-like"/>
</dbReference>
<dbReference type="PANTHER" id="PTHR11124">
    <property type="entry name" value="VACUOLAR SORTING PROTEIN VPS29"/>
    <property type="match status" value="1"/>
</dbReference>
<protein>
    <recommendedName>
        <fullName evidence="4">Phosphoesterase</fullName>
        <ecNumber evidence="4">3.1.4.-</ecNumber>
    </recommendedName>
</protein>
<dbReference type="STRING" id="745820.SAMN04488053_101114"/>
<dbReference type="RefSeq" id="WP_090839540.1">
    <property type="nucleotide sequence ID" value="NZ_FNIL01000001.1"/>
</dbReference>
<evidence type="ECO:0000256" key="2">
    <source>
        <dbReference type="ARBA" id="ARBA00022723"/>
    </source>
</evidence>
<dbReference type="SUPFAM" id="SSF56300">
    <property type="entry name" value="Metallo-dependent phosphatases"/>
    <property type="match status" value="1"/>
</dbReference>
<keyword evidence="2 4" id="KW-0479">Metal-binding</keyword>
<dbReference type="InterPro" id="IPR000979">
    <property type="entry name" value="Phosphodiesterase_MJ0936/Vps29"/>
</dbReference>
<dbReference type="GO" id="GO:0046872">
    <property type="term" value="F:metal ion binding"/>
    <property type="evidence" value="ECO:0007669"/>
    <property type="project" value="UniProtKB-KW"/>
</dbReference>
<accession>A0A1G9ZIS2</accession>
<reference evidence="7" key="1">
    <citation type="submission" date="2016-10" db="EMBL/GenBank/DDBJ databases">
        <authorList>
            <person name="Varghese N."/>
            <person name="Submissions S."/>
        </authorList>
    </citation>
    <scope>NUCLEOTIDE SEQUENCE [LARGE SCALE GENOMIC DNA]</scope>
    <source>
        <strain evidence="7">CGMCC 1.10369</strain>
    </source>
</reference>
<gene>
    <name evidence="6" type="ORF">SAMN04488053_101114</name>
</gene>
<dbReference type="AlphaFoldDB" id="A0A1G9ZIS2"/>
<dbReference type="Gene3D" id="3.60.21.10">
    <property type="match status" value="1"/>
</dbReference>
<keyword evidence="3" id="KW-0378">Hydrolase</keyword>
<evidence type="ECO:0000313" key="7">
    <source>
        <dbReference type="Proteomes" id="UP000198778"/>
    </source>
</evidence>
<dbReference type="EMBL" id="FNIL01000001">
    <property type="protein sequence ID" value="SDN20987.1"/>
    <property type="molecule type" value="Genomic_DNA"/>
</dbReference>
<name>A0A1G9ZIS2_9BACI</name>
<dbReference type="Pfam" id="PF12850">
    <property type="entry name" value="Metallophos_2"/>
    <property type="match status" value="1"/>
</dbReference>
<evidence type="ECO:0000256" key="3">
    <source>
        <dbReference type="ARBA" id="ARBA00022801"/>
    </source>
</evidence>
<dbReference type="NCBIfam" id="TIGR00040">
    <property type="entry name" value="yfcE"/>
    <property type="match status" value="1"/>
</dbReference>
<evidence type="ECO:0000256" key="1">
    <source>
        <dbReference type="ARBA" id="ARBA00008950"/>
    </source>
</evidence>
<sequence length="163" mass="18444">MRLLIIGDTHLPKKGPELPVQVIEALSAADVVAHTGDWQTQGVYEMLKSMHPHVKGVYGNVDDAYLSSFLPDILQWEEAGYHFGLIHGHEGKGSSTEKRVQHSFNTNLDVVFFGHSHIPYLRYHGKTLYINPGSATDKRRVPYRSFAWVEISSKGLSVRHEFF</sequence>
<comment type="cofactor">
    <cofactor evidence="4">
        <name>a divalent metal cation</name>
        <dbReference type="ChEBI" id="CHEBI:60240"/>
    </cofactor>
</comment>
<dbReference type="InterPro" id="IPR024654">
    <property type="entry name" value="Calcineurin-like_PHP_lpxH"/>
</dbReference>